<reference evidence="1" key="1">
    <citation type="journal article" date="2023" name="Mol. Phylogenet. Evol.">
        <title>Genome-scale phylogeny and comparative genomics of the fungal order Sordariales.</title>
        <authorList>
            <person name="Hensen N."/>
            <person name="Bonometti L."/>
            <person name="Westerberg I."/>
            <person name="Brannstrom I.O."/>
            <person name="Guillou S."/>
            <person name="Cros-Aarteil S."/>
            <person name="Calhoun S."/>
            <person name="Haridas S."/>
            <person name="Kuo A."/>
            <person name="Mondo S."/>
            <person name="Pangilinan J."/>
            <person name="Riley R."/>
            <person name="LaButti K."/>
            <person name="Andreopoulos B."/>
            <person name="Lipzen A."/>
            <person name="Chen C."/>
            <person name="Yan M."/>
            <person name="Daum C."/>
            <person name="Ng V."/>
            <person name="Clum A."/>
            <person name="Steindorff A."/>
            <person name="Ohm R.A."/>
            <person name="Martin F."/>
            <person name="Silar P."/>
            <person name="Natvig D.O."/>
            <person name="Lalanne C."/>
            <person name="Gautier V."/>
            <person name="Ament-Velasquez S.L."/>
            <person name="Kruys A."/>
            <person name="Hutchinson M.I."/>
            <person name="Powell A.J."/>
            <person name="Barry K."/>
            <person name="Miller A.N."/>
            <person name="Grigoriev I.V."/>
            <person name="Debuchy R."/>
            <person name="Gladieux P."/>
            <person name="Hiltunen Thoren M."/>
            <person name="Johannesson H."/>
        </authorList>
    </citation>
    <scope>NUCLEOTIDE SEQUENCE</scope>
    <source>
        <strain evidence="1">CBS 508.74</strain>
    </source>
</reference>
<proteinExistence type="predicted"/>
<dbReference type="GeneID" id="89932918"/>
<dbReference type="AlphaFoldDB" id="A0AAN6QIJ3"/>
<evidence type="ECO:0000313" key="2">
    <source>
        <dbReference type="Proteomes" id="UP001302812"/>
    </source>
</evidence>
<organism evidence="1 2">
    <name type="scientific">Canariomyces notabilis</name>
    <dbReference type="NCBI Taxonomy" id="2074819"/>
    <lineage>
        <taxon>Eukaryota</taxon>
        <taxon>Fungi</taxon>
        <taxon>Dikarya</taxon>
        <taxon>Ascomycota</taxon>
        <taxon>Pezizomycotina</taxon>
        <taxon>Sordariomycetes</taxon>
        <taxon>Sordariomycetidae</taxon>
        <taxon>Sordariales</taxon>
        <taxon>Chaetomiaceae</taxon>
        <taxon>Canariomyces</taxon>
    </lineage>
</organism>
<comment type="caution">
    <text evidence="1">The sequence shown here is derived from an EMBL/GenBank/DDBJ whole genome shotgun (WGS) entry which is preliminary data.</text>
</comment>
<protein>
    <submittedName>
        <fullName evidence="1">Uncharacterized protein</fullName>
    </submittedName>
</protein>
<dbReference type="EMBL" id="MU853348">
    <property type="protein sequence ID" value="KAK4110888.1"/>
    <property type="molecule type" value="Genomic_DNA"/>
</dbReference>
<evidence type="ECO:0000313" key="1">
    <source>
        <dbReference type="EMBL" id="KAK4110888.1"/>
    </source>
</evidence>
<dbReference type="Proteomes" id="UP001302812">
    <property type="component" value="Unassembled WGS sequence"/>
</dbReference>
<dbReference type="RefSeq" id="XP_064668458.1">
    <property type="nucleotide sequence ID" value="XM_064808795.1"/>
</dbReference>
<name>A0AAN6QIJ3_9PEZI</name>
<accession>A0AAN6QIJ3</accession>
<reference evidence="1" key="2">
    <citation type="submission" date="2023-05" db="EMBL/GenBank/DDBJ databases">
        <authorList>
            <consortium name="Lawrence Berkeley National Laboratory"/>
            <person name="Steindorff A."/>
            <person name="Hensen N."/>
            <person name="Bonometti L."/>
            <person name="Westerberg I."/>
            <person name="Brannstrom I.O."/>
            <person name="Guillou S."/>
            <person name="Cros-Aarteil S."/>
            <person name="Calhoun S."/>
            <person name="Haridas S."/>
            <person name="Kuo A."/>
            <person name="Mondo S."/>
            <person name="Pangilinan J."/>
            <person name="Riley R."/>
            <person name="Labutti K."/>
            <person name="Andreopoulos B."/>
            <person name="Lipzen A."/>
            <person name="Chen C."/>
            <person name="Yanf M."/>
            <person name="Daum C."/>
            <person name="Ng V."/>
            <person name="Clum A."/>
            <person name="Ohm R."/>
            <person name="Martin F."/>
            <person name="Silar P."/>
            <person name="Natvig D."/>
            <person name="Lalanne C."/>
            <person name="Gautier V."/>
            <person name="Ament-Velasquez S.L."/>
            <person name="Kruys A."/>
            <person name="Hutchinson M.I."/>
            <person name="Powell A.J."/>
            <person name="Barry K."/>
            <person name="Miller A.N."/>
            <person name="Grigoriev I.V."/>
            <person name="Debuchy R."/>
            <person name="Gladieux P."/>
            <person name="Thoren M.H."/>
            <person name="Johannesson H."/>
        </authorList>
    </citation>
    <scope>NUCLEOTIDE SEQUENCE</scope>
    <source>
        <strain evidence="1">CBS 508.74</strain>
    </source>
</reference>
<gene>
    <name evidence="1" type="ORF">N656DRAFT_184462</name>
</gene>
<keyword evidence="2" id="KW-1185">Reference proteome</keyword>
<sequence length="403" mass="45077">MVTHQLLRTVVNAVTLHPSMPLTATPYGQSLAWCGKGGVGILWPKSQHSYIEWPKDCREMLHHPSKPSKGWLSFVKISLYFSPGIGRMKPRNRARLIGVVVPGSGSHYIVWSLNPKSRRISVRTAQRDPNRQMLPMDGLPVHVGWVGTHQIDLQVWDCYPPTQLSFRLVKGKVSEMTLEVTTNINRDLGRRVSALNYNSPTCTTYLGDKCLSLLGEDGEAVTLYDAHGVERRTIPLSYHGPRRRIMSCAVSSLDHRLVATNSYRTEVIIQRPDRTHETLHQDGRWDRRLLAFVSARDDAPLNQSLFVVAGEENVMIFDHMVQRLIGSFSFIAGSLGRAIQVCVINSRSFPGCFLACGYTSGVFILKIVWSSSWSGSELESIELVSPGWTKLEVGMTRHAGVSK</sequence>